<dbReference type="Proteomes" id="UP000006727">
    <property type="component" value="Chromosome 2"/>
</dbReference>
<keyword evidence="4" id="KW-1185">Reference proteome</keyword>
<proteinExistence type="predicted"/>
<name>A0A2K1L0B8_PHYPA</name>
<organism evidence="2">
    <name type="scientific">Physcomitrium patens</name>
    <name type="common">Spreading-leaved earth moss</name>
    <name type="synonym">Physcomitrella patens</name>
    <dbReference type="NCBI Taxonomy" id="3218"/>
    <lineage>
        <taxon>Eukaryota</taxon>
        <taxon>Viridiplantae</taxon>
        <taxon>Streptophyta</taxon>
        <taxon>Embryophyta</taxon>
        <taxon>Bryophyta</taxon>
        <taxon>Bryophytina</taxon>
        <taxon>Bryopsida</taxon>
        <taxon>Funariidae</taxon>
        <taxon>Funariales</taxon>
        <taxon>Funariaceae</taxon>
        <taxon>Physcomitrium</taxon>
    </lineage>
</organism>
<dbReference type="Gramene" id="Pp3c2_5399V3.1">
    <property type="protein sequence ID" value="PAC:32936202.CDS.1"/>
    <property type="gene ID" value="Pp3c2_5399"/>
</dbReference>
<dbReference type="InParanoid" id="A0A2K1L0B8"/>
<gene>
    <name evidence="2" type="ORF">PHYPA_002261</name>
</gene>
<evidence type="ECO:0000313" key="4">
    <source>
        <dbReference type="Proteomes" id="UP000006727"/>
    </source>
</evidence>
<protein>
    <submittedName>
        <fullName evidence="2 3">Uncharacterized protein</fullName>
    </submittedName>
</protein>
<sequence>MPDTCPEESLPHPSTVPEHDLRDPISWNLPFIQHVYNWYIVLKPFLESHPSPRPALLDLNHCPGLAPRAFPRIHAQFALNPRNEQQIYRRPGMLSLPAHSRSTRPIPKLTV</sequence>
<dbReference type="AlphaFoldDB" id="A0A2K1L0B8"/>
<evidence type="ECO:0000313" key="2">
    <source>
        <dbReference type="EMBL" id="PNR59470.1"/>
    </source>
</evidence>
<reference evidence="2 4" key="2">
    <citation type="journal article" date="2018" name="Plant J.">
        <title>The Physcomitrella patens chromosome-scale assembly reveals moss genome structure and evolution.</title>
        <authorList>
            <person name="Lang D."/>
            <person name="Ullrich K.K."/>
            <person name="Murat F."/>
            <person name="Fuchs J."/>
            <person name="Jenkins J."/>
            <person name="Haas F.B."/>
            <person name="Piednoel M."/>
            <person name="Gundlach H."/>
            <person name="Van Bel M."/>
            <person name="Meyberg R."/>
            <person name="Vives C."/>
            <person name="Morata J."/>
            <person name="Symeonidi A."/>
            <person name="Hiss M."/>
            <person name="Muchero W."/>
            <person name="Kamisugi Y."/>
            <person name="Saleh O."/>
            <person name="Blanc G."/>
            <person name="Decker E.L."/>
            <person name="van Gessel N."/>
            <person name="Grimwood J."/>
            <person name="Hayes R.D."/>
            <person name="Graham S.W."/>
            <person name="Gunter L.E."/>
            <person name="McDaniel S.F."/>
            <person name="Hoernstein S.N.W."/>
            <person name="Larsson A."/>
            <person name="Li F.W."/>
            <person name="Perroud P.F."/>
            <person name="Phillips J."/>
            <person name="Ranjan P."/>
            <person name="Rokshar D.S."/>
            <person name="Rothfels C.J."/>
            <person name="Schneider L."/>
            <person name="Shu S."/>
            <person name="Stevenson D.W."/>
            <person name="Thummler F."/>
            <person name="Tillich M."/>
            <person name="Villarreal Aguilar J.C."/>
            <person name="Widiez T."/>
            <person name="Wong G.K."/>
            <person name="Wymore A."/>
            <person name="Zhang Y."/>
            <person name="Zimmer A.D."/>
            <person name="Quatrano R.S."/>
            <person name="Mayer K.F.X."/>
            <person name="Goodstein D."/>
            <person name="Casacuberta J.M."/>
            <person name="Vandepoele K."/>
            <person name="Reski R."/>
            <person name="Cuming A.C."/>
            <person name="Tuskan G.A."/>
            <person name="Maumus F."/>
            <person name="Salse J."/>
            <person name="Schmutz J."/>
            <person name="Rensing S.A."/>
        </authorList>
    </citation>
    <scope>NUCLEOTIDE SEQUENCE [LARGE SCALE GENOMIC DNA]</scope>
    <source>
        <strain evidence="3 4">cv. Gransden 2004</strain>
    </source>
</reference>
<dbReference type="EMBL" id="ABEU02000002">
    <property type="protein sequence ID" value="PNR59470.1"/>
    <property type="molecule type" value="Genomic_DNA"/>
</dbReference>
<reference evidence="3" key="3">
    <citation type="submission" date="2020-12" db="UniProtKB">
        <authorList>
            <consortium name="EnsemblPlants"/>
        </authorList>
    </citation>
    <scope>IDENTIFICATION</scope>
</reference>
<evidence type="ECO:0000313" key="3">
    <source>
        <dbReference type="EnsemblPlants" id="PAC:32936202.CDS.1"/>
    </source>
</evidence>
<accession>A0A2K1L0B8</accession>
<dbReference type="EnsemblPlants" id="Pp3c2_5399V3.1">
    <property type="protein sequence ID" value="PAC:32936202.CDS.1"/>
    <property type="gene ID" value="Pp3c2_5399"/>
</dbReference>
<evidence type="ECO:0000256" key="1">
    <source>
        <dbReference type="SAM" id="MobiDB-lite"/>
    </source>
</evidence>
<feature type="region of interest" description="Disordered" evidence="1">
    <location>
        <begin position="90"/>
        <end position="111"/>
    </location>
</feature>
<reference evidence="2 4" key="1">
    <citation type="journal article" date="2008" name="Science">
        <title>The Physcomitrella genome reveals evolutionary insights into the conquest of land by plants.</title>
        <authorList>
            <person name="Rensing S."/>
            <person name="Lang D."/>
            <person name="Zimmer A."/>
            <person name="Terry A."/>
            <person name="Salamov A."/>
            <person name="Shapiro H."/>
            <person name="Nishiyama T."/>
            <person name="Perroud P.-F."/>
            <person name="Lindquist E."/>
            <person name="Kamisugi Y."/>
            <person name="Tanahashi T."/>
            <person name="Sakakibara K."/>
            <person name="Fujita T."/>
            <person name="Oishi K."/>
            <person name="Shin-I T."/>
            <person name="Kuroki Y."/>
            <person name="Toyoda A."/>
            <person name="Suzuki Y."/>
            <person name="Hashimoto A."/>
            <person name="Yamaguchi K."/>
            <person name="Sugano A."/>
            <person name="Kohara Y."/>
            <person name="Fujiyama A."/>
            <person name="Anterola A."/>
            <person name="Aoki S."/>
            <person name="Ashton N."/>
            <person name="Barbazuk W.B."/>
            <person name="Barker E."/>
            <person name="Bennetzen J."/>
            <person name="Bezanilla M."/>
            <person name="Blankenship R."/>
            <person name="Cho S.H."/>
            <person name="Dutcher S."/>
            <person name="Estelle M."/>
            <person name="Fawcett J.A."/>
            <person name="Gundlach H."/>
            <person name="Hanada K."/>
            <person name="Heyl A."/>
            <person name="Hicks K.A."/>
            <person name="Hugh J."/>
            <person name="Lohr M."/>
            <person name="Mayer K."/>
            <person name="Melkozernov A."/>
            <person name="Murata T."/>
            <person name="Nelson D."/>
            <person name="Pils B."/>
            <person name="Prigge M."/>
            <person name="Reiss B."/>
            <person name="Renner T."/>
            <person name="Rombauts S."/>
            <person name="Rushton P."/>
            <person name="Sanderfoot A."/>
            <person name="Schween G."/>
            <person name="Shiu S.-H."/>
            <person name="Stueber K."/>
            <person name="Theodoulou F.L."/>
            <person name="Tu H."/>
            <person name="Van de Peer Y."/>
            <person name="Verrier P.J."/>
            <person name="Waters E."/>
            <person name="Wood A."/>
            <person name="Yang L."/>
            <person name="Cove D."/>
            <person name="Cuming A."/>
            <person name="Hasebe M."/>
            <person name="Lucas S."/>
            <person name="Mishler D.B."/>
            <person name="Reski R."/>
            <person name="Grigoriev I."/>
            <person name="Quatrano R.S."/>
            <person name="Boore J.L."/>
        </authorList>
    </citation>
    <scope>NUCLEOTIDE SEQUENCE [LARGE SCALE GENOMIC DNA]</scope>
    <source>
        <strain evidence="3 4">cv. Gransden 2004</strain>
    </source>
</reference>